<gene>
    <name evidence="2" type="ORF">QO001_003803</name>
</gene>
<dbReference type="Pfam" id="PF01850">
    <property type="entry name" value="PIN"/>
    <property type="match status" value="1"/>
</dbReference>
<comment type="caution">
    <text evidence="2">The sequence shown here is derived from an EMBL/GenBank/DDBJ whole genome shotgun (WGS) entry which is preliminary data.</text>
</comment>
<dbReference type="InterPro" id="IPR029060">
    <property type="entry name" value="PIN-like_dom_sf"/>
</dbReference>
<accession>A0AAJ1TPU4</accession>
<dbReference type="SUPFAM" id="SSF88723">
    <property type="entry name" value="PIN domain-like"/>
    <property type="match status" value="1"/>
</dbReference>
<dbReference type="EMBL" id="JAUSWL010000006">
    <property type="protein sequence ID" value="MDQ0544867.1"/>
    <property type="molecule type" value="Genomic_DNA"/>
</dbReference>
<proteinExistence type="predicted"/>
<dbReference type="Gene3D" id="3.40.50.1010">
    <property type="entry name" value="5'-nuclease"/>
    <property type="match status" value="1"/>
</dbReference>
<dbReference type="CDD" id="cd18692">
    <property type="entry name" value="PIN_VapC-like"/>
    <property type="match status" value="1"/>
</dbReference>
<sequence length="165" mass="18487">MGARRRATSSTMSEQRPGAPRVFIDSNILLYARDDRFPEKQERARLWLATLSARNTAVVSPQVLGEIHNALLRGRIRVAADEVRRTTLAIETWSHGATDLELIASAWSLRAQTGFQWWDCVILGSAIRAGCRYLLSEDFQHGREVEGITIVDPFQAGPETIMADH</sequence>
<organism evidence="2 3">
    <name type="scientific">Methylobacterium brachiatum</name>
    <dbReference type="NCBI Taxonomy" id="269660"/>
    <lineage>
        <taxon>Bacteria</taxon>
        <taxon>Pseudomonadati</taxon>
        <taxon>Pseudomonadota</taxon>
        <taxon>Alphaproteobacteria</taxon>
        <taxon>Hyphomicrobiales</taxon>
        <taxon>Methylobacteriaceae</taxon>
        <taxon>Methylobacterium</taxon>
    </lineage>
</organism>
<evidence type="ECO:0000313" key="2">
    <source>
        <dbReference type="EMBL" id="MDQ0544867.1"/>
    </source>
</evidence>
<dbReference type="InterPro" id="IPR002716">
    <property type="entry name" value="PIN_dom"/>
</dbReference>
<dbReference type="RefSeq" id="WP_081496925.1">
    <property type="nucleotide sequence ID" value="NZ_JAJALK010000002.1"/>
</dbReference>
<evidence type="ECO:0000259" key="1">
    <source>
        <dbReference type="Pfam" id="PF01850"/>
    </source>
</evidence>
<feature type="domain" description="PIN" evidence="1">
    <location>
        <begin position="22"/>
        <end position="138"/>
    </location>
</feature>
<protein>
    <submittedName>
        <fullName evidence="2">Nucleic acid-binding protein</fullName>
    </submittedName>
</protein>
<dbReference type="AlphaFoldDB" id="A0AAJ1TPU4"/>
<reference evidence="2" key="1">
    <citation type="submission" date="2023-07" db="EMBL/GenBank/DDBJ databases">
        <title>Genomic Encyclopedia of Type Strains, Phase IV (KMG-IV): sequencing the most valuable type-strain genomes for metagenomic binning, comparative biology and taxonomic classification.</title>
        <authorList>
            <person name="Goeker M."/>
        </authorList>
    </citation>
    <scope>NUCLEOTIDE SEQUENCE</scope>
    <source>
        <strain evidence="2">DSM 19569</strain>
    </source>
</reference>
<name>A0AAJ1TPU4_9HYPH</name>
<evidence type="ECO:0000313" key="3">
    <source>
        <dbReference type="Proteomes" id="UP001223420"/>
    </source>
</evidence>
<dbReference type="Proteomes" id="UP001223420">
    <property type="component" value="Unassembled WGS sequence"/>
</dbReference>